<dbReference type="AlphaFoldDB" id="A0A392TK33"/>
<comment type="caution">
    <text evidence="2">The sequence shown here is derived from an EMBL/GenBank/DDBJ whole genome shotgun (WGS) entry which is preliminary data.</text>
</comment>
<dbReference type="EMBL" id="LXQA010582302">
    <property type="protein sequence ID" value="MCI60480.1"/>
    <property type="molecule type" value="Genomic_DNA"/>
</dbReference>
<evidence type="ECO:0000313" key="2">
    <source>
        <dbReference type="EMBL" id="MCI60480.1"/>
    </source>
</evidence>
<organism evidence="2 3">
    <name type="scientific">Trifolium medium</name>
    <dbReference type="NCBI Taxonomy" id="97028"/>
    <lineage>
        <taxon>Eukaryota</taxon>
        <taxon>Viridiplantae</taxon>
        <taxon>Streptophyta</taxon>
        <taxon>Embryophyta</taxon>
        <taxon>Tracheophyta</taxon>
        <taxon>Spermatophyta</taxon>
        <taxon>Magnoliopsida</taxon>
        <taxon>eudicotyledons</taxon>
        <taxon>Gunneridae</taxon>
        <taxon>Pentapetalae</taxon>
        <taxon>rosids</taxon>
        <taxon>fabids</taxon>
        <taxon>Fabales</taxon>
        <taxon>Fabaceae</taxon>
        <taxon>Papilionoideae</taxon>
        <taxon>50 kb inversion clade</taxon>
        <taxon>NPAAA clade</taxon>
        <taxon>Hologalegina</taxon>
        <taxon>IRL clade</taxon>
        <taxon>Trifolieae</taxon>
        <taxon>Trifolium</taxon>
    </lineage>
</organism>
<dbReference type="Proteomes" id="UP000265520">
    <property type="component" value="Unassembled WGS sequence"/>
</dbReference>
<accession>A0A392TK33</accession>
<keyword evidence="3" id="KW-1185">Reference proteome</keyword>
<name>A0A392TK33_9FABA</name>
<evidence type="ECO:0000313" key="3">
    <source>
        <dbReference type="Proteomes" id="UP000265520"/>
    </source>
</evidence>
<protein>
    <submittedName>
        <fullName evidence="2">Uncharacterized protein</fullName>
    </submittedName>
</protein>
<feature type="non-terminal residue" evidence="2">
    <location>
        <position position="1"/>
    </location>
</feature>
<proteinExistence type="predicted"/>
<evidence type="ECO:0000256" key="1">
    <source>
        <dbReference type="SAM" id="MobiDB-lite"/>
    </source>
</evidence>
<sequence length="29" mass="3284">INHTDENVAAEWTVDTMAAEDPDRLNMSH</sequence>
<feature type="region of interest" description="Disordered" evidence="1">
    <location>
        <begin position="1"/>
        <end position="29"/>
    </location>
</feature>
<reference evidence="2 3" key="1">
    <citation type="journal article" date="2018" name="Front. Plant Sci.">
        <title>Red Clover (Trifolium pratense) and Zigzag Clover (T. medium) - A Picture of Genomic Similarities and Differences.</title>
        <authorList>
            <person name="Dluhosova J."/>
            <person name="Istvanek J."/>
            <person name="Nedelnik J."/>
            <person name="Repkova J."/>
        </authorList>
    </citation>
    <scope>NUCLEOTIDE SEQUENCE [LARGE SCALE GENOMIC DNA]</scope>
    <source>
        <strain evidence="3">cv. 10/8</strain>
        <tissue evidence="2">Leaf</tissue>
    </source>
</reference>